<comment type="caution">
    <text evidence="7">The sequence shown here is derived from an EMBL/GenBank/DDBJ whole genome shotgun (WGS) entry which is preliminary data.</text>
</comment>
<dbReference type="EMBL" id="RKHK01000001">
    <property type="protein sequence ID" value="ROR74316.1"/>
    <property type="molecule type" value="Genomic_DNA"/>
</dbReference>
<dbReference type="NCBIfam" id="NF005919">
    <property type="entry name" value="PRK07920.1"/>
    <property type="match status" value="1"/>
</dbReference>
<accession>A0A3N2BGC7</accession>
<keyword evidence="5" id="KW-0472">Membrane</keyword>
<reference evidence="7 8" key="1">
    <citation type="submission" date="2018-11" db="EMBL/GenBank/DDBJ databases">
        <title>Sequencing the genomes of 1000 actinobacteria strains.</title>
        <authorList>
            <person name="Klenk H.-P."/>
        </authorList>
    </citation>
    <scope>NUCLEOTIDE SEQUENCE [LARGE SCALE GENOMIC DNA]</scope>
    <source>
        <strain evidence="7 8">DSM 11294</strain>
    </source>
</reference>
<dbReference type="InterPro" id="IPR004960">
    <property type="entry name" value="LipA_acyltrans"/>
</dbReference>
<dbReference type="PANTHER" id="PTHR30606">
    <property type="entry name" value="LIPID A BIOSYNTHESIS LAUROYL ACYLTRANSFERASE"/>
    <property type="match status" value="1"/>
</dbReference>
<dbReference type="Pfam" id="PF03279">
    <property type="entry name" value="Lip_A_acyltrans"/>
    <property type="match status" value="1"/>
</dbReference>
<keyword evidence="2" id="KW-1003">Cell membrane</keyword>
<dbReference type="RefSeq" id="WP_123304618.1">
    <property type="nucleotide sequence ID" value="NZ_RKHK01000001.1"/>
</dbReference>
<evidence type="ECO:0000256" key="2">
    <source>
        <dbReference type="ARBA" id="ARBA00022475"/>
    </source>
</evidence>
<keyword evidence="6" id="KW-0012">Acyltransferase</keyword>
<evidence type="ECO:0000256" key="6">
    <source>
        <dbReference type="ARBA" id="ARBA00023315"/>
    </source>
</evidence>
<dbReference type="Proteomes" id="UP000280668">
    <property type="component" value="Unassembled WGS sequence"/>
</dbReference>
<dbReference type="GO" id="GO:0016746">
    <property type="term" value="F:acyltransferase activity"/>
    <property type="evidence" value="ECO:0007669"/>
    <property type="project" value="UniProtKB-KW"/>
</dbReference>
<evidence type="ECO:0000313" key="7">
    <source>
        <dbReference type="EMBL" id="ROR74316.1"/>
    </source>
</evidence>
<evidence type="ECO:0000256" key="3">
    <source>
        <dbReference type="ARBA" id="ARBA00022519"/>
    </source>
</evidence>
<sequence>MLAGAFPVARAAQRLPGGLGRLLFDLAADLAWGTRRGGVTLLERNLTRMRPDLSRREIRRLSRSNLRRYLANFYEAVELPGLTPAQIEARVRVIGDREPARDCREGRGFVAALGHCGNWDLAGAYATTSLAPVLTVAEVLEPSEVFEEFLAMRRRIGLEILPMQAGVFRELLRRVRSTTHATPLLADRDLSSSGVEVQLAGRRARVAAGPAALALGGELPLYPAMIRRERLTGPRRRRAGSPWGIVIELLPAVWRPDDVAPANGVAELTQRWVDALAERIRLYPRDWHMLQRVFVEDLDAARLHAASATSGAATDAAVRAEEG</sequence>
<evidence type="ECO:0000256" key="5">
    <source>
        <dbReference type="ARBA" id="ARBA00023136"/>
    </source>
</evidence>
<dbReference type="GO" id="GO:0005886">
    <property type="term" value="C:plasma membrane"/>
    <property type="evidence" value="ECO:0007669"/>
    <property type="project" value="UniProtKB-SubCell"/>
</dbReference>
<keyword evidence="8" id="KW-1185">Reference proteome</keyword>
<dbReference type="AlphaFoldDB" id="A0A3N2BGC7"/>
<dbReference type="PANTHER" id="PTHR30606:SF10">
    <property type="entry name" value="PHOSPHATIDYLINOSITOL MANNOSIDE ACYLTRANSFERASE"/>
    <property type="match status" value="1"/>
</dbReference>
<proteinExistence type="predicted"/>
<name>A0A3N2BGC7_9MICO</name>
<protein>
    <submittedName>
        <fullName evidence="7">KDO2-lipid IV(A) lauroyltransferase</fullName>
    </submittedName>
</protein>
<organism evidence="7 8">
    <name type="scientific">Bogoriella caseilytica</name>
    <dbReference type="NCBI Taxonomy" id="56055"/>
    <lineage>
        <taxon>Bacteria</taxon>
        <taxon>Bacillati</taxon>
        <taxon>Actinomycetota</taxon>
        <taxon>Actinomycetes</taxon>
        <taxon>Micrococcales</taxon>
        <taxon>Bogoriellaceae</taxon>
        <taxon>Bogoriella</taxon>
    </lineage>
</organism>
<gene>
    <name evidence="7" type="ORF">EDD31_2724</name>
</gene>
<evidence type="ECO:0000256" key="4">
    <source>
        <dbReference type="ARBA" id="ARBA00022679"/>
    </source>
</evidence>
<evidence type="ECO:0000313" key="8">
    <source>
        <dbReference type="Proteomes" id="UP000280668"/>
    </source>
</evidence>
<dbReference type="OrthoDB" id="9803456at2"/>
<keyword evidence="4 7" id="KW-0808">Transferase</keyword>
<comment type="subcellular location">
    <subcellularLocation>
        <location evidence="1">Cell inner membrane</location>
    </subcellularLocation>
</comment>
<evidence type="ECO:0000256" key="1">
    <source>
        <dbReference type="ARBA" id="ARBA00004533"/>
    </source>
</evidence>
<keyword evidence="3" id="KW-0997">Cell inner membrane</keyword>
<dbReference type="GO" id="GO:0009247">
    <property type="term" value="P:glycolipid biosynthetic process"/>
    <property type="evidence" value="ECO:0007669"/>
    <property type="project" value="UniProtKB-ARBA"/>
</dbReference>